<reference evidence="4 5" key="1">
    <citation type="submission" date="2021-07" db="EMBL/GenBank/DDBJ databases">
        <title>complete genome sequencing of Tessaracoccus sp.J1M15.</title>
        <authorList>
            <person name="Bae J.-W."/>
            <person name="Kim D.-y."/>
        </authorList>
    </citation>
    <scope>NUCLEOTIDE SEQUENCE [LARGE SCALE GENOMIC DNA]</scope>
    <source>
        <strain evidence="4 5">J1M15</strain>
    </source>
</reference>
<sequence length="275" mass="28721">MSDFELRTDDASAFFDKGAADPARVLVAMDFDGTLAPIVPDPTDSRLLPAAADALADLGPRVGRIAIITGRAVATVRELGRLDERQGLENVVVLGQYGAERWDASTGQETPAEVPPGIDEARAEIVDLLADDRFVGVHLEDKGRALGVHTRRAASPHESFAALEGPLSGIAARHGLTLEPGRSVLELRASTITKGDALRGLVAETRATAVAFCGDDLGDLPAFDLLDELAGEGVATCRVVSASAEQAVLAARADVLADGPDGVAAWLKTLAECLR</sequence>
<dbReference type="EC" id="3.1.3.12" evidence="3"/>
<dbReference type="RefSeq" id="WP_219080064.1">
    <property type="nucleotide sequence ID" value="NZ_CP079216.1"/>
</dbReference>
<comment type="catalytic activity">
    <reaction evidence="3">
        <text>alpha,alpha-trehalose 6-phosphate + H2O = alpha,alpha-trehalose + phosphate</text>
        <dbReference type="Rhea" id="RHEA:23420"/>
        <dbReference type="ChEBI" id="CHEBI:15377"/>
        <dbReference type="ChEBI" id="CHEBI:16551"/>
        <dbReference type="ChEBI" id="CHEBI:43474"/>
        <dbReference type="ChEBI" id="CHEBI:58429"/>
        <dbReference type="EC" id="3.1.3.12"/>
    </reaction>
</comment>
<dbReference type="InterPro" id="IPR044651">
    <property type="entry name" value="OTSB-like"/>
</dbReference>
<dbReference type="Proteomes" id="UP000824504">
    <property type="component" value="Chromosome"/>
</dbReference>
<dbReference type="NCBIfam" id="TIGR00685">
    <property type="entry name" value="T6PP"/>
    <property type="match status" value="1"/>
</dbReference>
<name>A0ABX8SEF1_9ACTN</name>
<evidence type="ECO:0000313" key="4">
    <source>
        <dbReference type="EMBL" id="QXT61793.1"/>
    </source>
</evidence>
<keyword evidence="5" id="KW-1185">Reference proteome</keyword>
<evidence type="ECO:0000256" key="1">
    <source>
        <dbReference type="ARBA" id="ARBA00022801"/>
    </source>
</evidence>
<dbReference type="EMBL" id="CP079216">
    <property type="protein sequence ID" value="QXT61793.1"/>
    <property type="molecule type" value="Genomic_DNA"/>
</dbReference>
<keyword evidence="1 3" id="KW-0378">Hydrolase</keyword>
<comment type="cofactor">
    <cofactor evidence="3">
        <name>Mg(2+)</name>
        <dbReference type="ChEBI" id="CHEBI:18420"/>
    </cofactor>
</comment>
<evidence type="ECO:0000313" key="5">
    <source>
        <dbReference type="Proteomes" id="UP000824504"/>
    </source>
</evidence>
<dbReference type="InterPro" id="IPR003337">
    <property type="entry name" value="Trehalose_PPase"/>
</dbReference>
<dbReference type="GO" id="GO:0004805">
    <property type="term" value="F:trehalose-phosphatase activity"/>
    <property type="evidence" value="ECO:0007669"/>
    <property type="project" value="UniProtKB-EC"/>
</dbReference>
<protein>
    <recommendedName>
        <fullName evidence="3">Trehalose 6-phosphate phosphatase</fullName>
        <ecNumber evidence="3">3.1.3.12</ecNumber>
    </recommendedName>
</protein>
<evidence type="ECO:0000256" key="3">
    <source>
        <dbReference type="RuleBase" id="RU361117"/>
    </source>
</evidence>
<keyword evidence="3" id="KW-0460">Magnesium</keyword>
<dbReference type="Pfam" id="PF02358">
    <property type="entry name" value="Trehalose_PPase"/>
    <property type="match status" value="1"/>
</dbReference>
<comment type="pathway">
    <text evidence="3">Glycan biosynthesis; trehalose biosynthesis.</text>
</comment>
<dbReference type="PANTHER" id="PTHR43768">
    <property type="entry name" value="TREHALOSE 6-PHOSPHATE PHOSPHATASE"/>
    <property type="match status" value="1"/>
</dbReference>
<proteinExistence type="inferred from homology"/>
<dbReference type="PANTHER" id="PTHR43768:SF3">
    <property type="entry name" value="TREHALOSE 6-PHOSPHATE PHOSPHATASE"/>
    <property type="match status" value="1"/>
</dbReference>
<gene>
    <name evidence="4" type="primary">otsB</name>
    <name evidence="4" type="ORF">KDB89_08270</name>
</gene>
<keyword evidence="3" id="KW-0479">Metal-binding</keyword>
<organism evidence="4 5">
    <name type="scientific">Tessaracoccus palaemonis</name>
    <dbReference type="NCBI Taxonomy" id="2829499"/>
    <lineage>
        <taxon>Bacteria</taxon>
        <taxon>Bacillati</taxon>
        <taxon>Actinomycetota</taxon>
        <taxon>Actinomycetes</taxon>
        <taxon>Propionibacteriales</taxon>
        <taxon>Propionibacteriaceae</taxon>
        <taxon>Tessaracoccus</taxon>
    </lineage>
</organism>
<comment type="similarity">
    <text evidence="3">Belongs to the trehalose phosphatase family.</text>
</comment>
<accession>A0ABX8SEF1</accession>
<evidence type="ECO:0000256" key="2">
    <source>
        <dbReference type="ARBA" id="ARBA00024179"/>
    </source>
</evidence>
<comment type="function">
    <text evidence="2 3">Removes the phosphate from trehalose 6-phosphate to produce free trehalose.</text>
</comment>